<dbReference type="AlphaFoldDB" id="A0A290QHJ7"/>
<evidence type="ECO:0000313" key="8">
    <source>
        <dbReference type="Proteomes" id="UP000217265"/>
    </source>
</evidence>
<dbReference type="InterPro" id="IPR001680">
    <property type="entry name" value="WD40_rpt"/>
</dbReference>
<sequence length="1129" mass="123238">MLRSLRLCALFFTLLPCLLSADEADIPRLVLPTPHGESVYHMTTMPDGRFAISGTQSGQLKLWDVSTGTELKTITLGLASEKRLLAILVRNAAQIYAVTSDRVVIFEIPTLKILNTIESRREILHAEVSPDGESLWLGSSSDQKNILQVLRRGRFPIREVMERARPSDSTRGWGFPEVSPDGRYAIITDSHKHPTVIVRTEDAQVVHTLPRGTAIPNVADSGRAGAGWTADSRLVISRGMGPDGKQNLIEIINPDSLQVEWSTELKTESPWQGFALQDHGRPGDPLIFKSIERFFFLDGTTIDGPYASSGFTVSQLATVDSRFVVCSTTQLDPQTNASTTQLRKFDRARGSYSSPWSPPVHQTTLFAASSRADTMFVTGHGGGRLLQLDRGGLRITYVPIRKIYDALFAPDGQSVIFNGGEHDDRTSGIISLNRPDQPRLSKMPFESVSRGARGNIVLSPSGKLAVDMRNGQSPVIVYDPYSGNQLCTFTNGYYSYDQTTGSAAISPDDKRIVYYTSEKDTSGRSVHCYDITTGAKIWSRHQLNHDFATFRFSSDGKQIFAVGFGFNQRLYVFNADTGESIREHELPQTSQAAQATFNPTGTEVALPFDDSIIFASLADGKELRRATSPAQRVERLSYLGDDRLASVGADKAIRIWNVTRAELLGAISFSGDGKEWAFIHPSGRFEATPGFQEQMYFIQGTTKVPLSAYFESYHTPGLIGQIMAGETIAAPTIQLKDLTEPPKVFLALAGSTRNLTVEDAPEEVTSEQASLRITAQSEQSKISEIRLYHNGKLVESRTRNLTVEDDVPDIATGKAGRTETIAVTLLPGENTFRAVALNEQRTESAPALLSIDYKAPTSASPATAALTGRDGGGMQLHLLVIGVNTYRNPKYNLNYAVPDATAVRDLVQKNATGIFTKVNVTTFFNDKATRSAILESFTTIAQQSGPRDVFVFYFAGHGVMSSDAKPEFFLAPYELTQLYGADEQLRAKAISSAELLAASAKISAQKQLFLLDACQSAGALQTVAMRGASEEKAVAQLARASGTHWITASGSEQFATEFEKLGHGTFTYALLEALGGKADNGDGRITVNELKAYLETQVPELTKLHKGTPQYPASYGFGQDFPLSVISKN</sequence>
<dbReference type="Pfam" id="PF00656">
    <property type="entry name" value="Peptidase_C14"/>
    <property type="match status" value="1"/>
</dbReference>
<dbReference type="SUPFAM" id="SSF82171">
    <property type="entry name" value="DPP6 N-terminal domain-like"/>
    <property type="match status" value="1"/>
</dbReference>
<keyword evidence="8" id="KW-1185">Reference proteome</keyword>
<dbReference type="GO" id="GO:0006508">
    <property type="term" value="P:proteolysis"/>
    <property type="evidence" value="ECO:0007669"/>
    <property type="project" value="InterPro"/>
</dbReference>
<dbReference type="Gene3D" id="3.40.50.1460">
    <property type="match status" value="1"/>
</dbReference>
<organism evidence="7 8">
    <name type="scientific">Nibricoccus aquaticus</name>
    <dbReference type="NCBI Taxonomy" id="2576891"/>
    <lineage>
        <taxon>Bacteria</taxon>
        <taxon>Pseudomonadati</taxon>
        <taxon>Verrucomicrobiota</taxon>
        <taxon>Opitutia</taxon>
        <taxon>Opitutales</taxon>
        <taxon>Opitutaceae</taxon>
        <taxon>Nibricoccus</taxon>
    </lineage>
</organism>
<dbReference type="InterPro" id="IPR036322">
    <property type="entry name" value="WD40_repeat_dom_sf"/>
</dbReference>
<dbReference type="InterPro" id="IPR029030">
    <property type="entry name" value="Caspase-like_dom_sf"/>
</dbReference>
<dbReference type="PANTHER" id="PTHR19857">
    <property type="entry name" value="MITOCHONDRIAL DIVISION PROTEIN 1-RELATED"/>
    <property type="match status" value="1"/>
</dbReference>
<dbReference type="GO" id="GO:0004197">
    <property type="term" value="F:cysteine-type endopeptidase activity"/>
    <property type="evidence" value="ECO:0007669"/>
    <property type="project" value="InterPro"/>
</dbReference>
<dbReference type="SUPFAM" id="SSF52129">
    <property type="entry name" value="Caspase-like"/>
    <property type="match status" value="1"/>
</dbReference>
<dbReference type="InterPro" id="IPR015943">
    <property type="entry name" value="WD40/YVTN_repeat-like_dom_sf"/>
</dbReference>
<dbReference type="SMART" id="SM00320">
    <property type="entry name" value="WD40"/>
    <property type="match status" value="3"/>
</dbReference>
<gene>
    <name evidence="7" type="ORF">CMV30_18495</name>
</gene>
<feature type="chain" id="PRO_5013035968" evidence="4">
    <location>
        <begin position="22"/>
        <end position="1129"/>
    </location>
</feature>
<dbReference type="Gene3D" id="2.130.10.10">
    <property type="entry name" value="YVTN repeat-like/Quinoprotein amine dehydrogenase"/>
    <property type="match status" value="2"/>
</dbReference>
<protein>
    <submittedName>
        <fullName evidence="7">Uncharacterized protein</fullName>
    </submittedName>
</protein>
<dbReference type="Proteomes" id="UP000217265">
    <property type="component" value="Chromosome"/>
</dbReference>
<dbReference type="SUPFAM" id="SSF50978">
    <property type="entry name" value="WD40 repeat-like"/>
    <property type="match status" value="1"/>
</dbReference>
<dbReference type="EMBL" id="CP023344">
    <property type="protein sequence ID" value="ATC65776.1"/>
    <property type="molecule type" value="Genomic_DNA"/>
</dbReference>
<feature type="domain" description="Peptidase C14 caspase" evidence="5">
    <location>
        <begin position="879"/>
        <end position="1101"/>
    </location>
</feature>
<dbReference type="OrthoDB" id="500003at2"/>
<reference evidence="7 8" key="1">
    <citation type="submission" date="2017-09" db="EMBL/GenBank/DDBJ databases">
        <title>Complete genome sequence of Verrucomicrobial strain HZ-65, isolated from freshwater.</title>
        <authorList>
            <person name="Choi A."/>
        </authorList>
    </citation>
    <scope>NUCLEOTIDE SEQUENCE [LARGE SCALE GENOMIC DNA]</scope>
    <source>
        <strain evidence="7 8">HZ-65</strain>
    </source>
</reference>
<evidence type="ECO:0000256" key="3">
    <source>
        <dbReference type="PROSITE-ProRule" id="PRU00221"/>
    </source>
</evidence>
<keyword evidence="1 3" id="KW-0853">WD repeat</keyword>
<keyword evidence="4" id="KW-0732">Signal</keyword>
<evidence type="ECO:0000256" key="1">
    <source>
        <dbReference type="ARBA" id="ARBA00022574"/>
    </source>
</evidence>
<dbReference type="RefSeq" id="WP_096057405.1">
    <property type="nucleotide sequence ID" value="NZ_CP023344.1"/>
</dbReference>
<dbReference type="PROSITE" id="PS50294">
    <property type="entry name" value="WD_REPEATS_REGION"/>
    <property type="match status" value="1"/>
</dbReference>
<feature type="repeat" description="WD" evidence="3">
    <location>
        <begin position="32"/>
        <end position="73"/>
    </location>
</feature>
<keyword evidence="2" id="KW-0677">Repeat</keyword>
<evidence type="ECO:0000313" key="7">
    <source>
        <dbReference type="EMBL" id="ATC65776.1"/>
    </source>
</evidence>
<dbReference type="InterPro" id="IPR011600">
    <property type="entry name" value="Pept_C14_caspase"/>
</dbReference>
<evidence type="ECO:0000259" key="6">
    <source>
        <dbReference type="Pfam" id="PF13360"/>
    </source>
</evidence>
<feature type="signal peptide" evidence="4">
    <location>
        <begin position="1"/>
        <end position="21"/>
    </location>
</feature>
<accession>A0A290QHJ7</accession>
<dbReference type="PANTHER" id="PTHR19857:SF8">
    <property type="entry name" value="ANGIO-ASSOCIATED MIGRATORY CELL PROTEIN"/>
    <property type="match status" value="1"/>
</dbReference>
<dbReference type="Pfam" id="PF00400">
    <property type="entry name" value="WD40"/>
    <property type="match status" value="1"/>
</dbReference>
<evidence type="ECO:0000256" key="2">
    <source>
        <dbReference type="ARBA" id="ARBA00022737"/>
    </source>
</evidence>
<dbReference type="KEGG" id="vbh:CMV30_18495"/>
<dbReference type="InterPro" id="IPR002372">
    <property type="entry name" value="PQQ_rpt_dom"/>
</dbReference>
<feature type="domain" description="Pyrrolo-quinoline quinone repeat" evidence="6">
    <location>
        <begin position="475"/>
        <end position="641"/>
    </location>
</feature>
<evidence type="ECO:0000256" key="4">
    <source>
        <dbReference type="SAM" id="SignalP"/>
    </source>
</evidence>
<dbReference type="PROSITE" id="PS50082">
    <property type="entry name" value="WD_REPEATS_2"/>
    <property type="match status" value="1"/>
</dbReference>
<dbReference type="InterPro" id="IPR051179">
    <property type="entry name" value="WD_repeat_multifunction"/>
</dbReference>
<proteinExistence type="predicted"/>
<name>A0A290QHJ7_9BACT</name>
<dbReference type="Pfam" id="PF13360">
    <property type="entry name" value="PQQ_2"/>
    <property type="match status" value="1"/>
</dbReference>
<evidence type="ECO:0000259" key="5">
    <source>
        <dbReference type="Pfam" id="PF00656"/>
    </source>
</evidence>